<feature type="domain" description="Dermonecrotic toxin N-terminal" evidence="2">
    <location>
        <begin position="10"/>
        <end position="317"/>
    </location>
</feature>
<evidence type="ECO:0000256" key="1">
    <source>
        <dbReference type="SAM" id="MobiDB-lite"/>
    </source>
</evidence>
<dbReference type="AlphaFoldDB" id="A0A7M2JB67"/>
<evidence type="ECO:0000313" key="3">
    <source>
        <dbReference type="EMBL" id="QOU06174.1"/>
    </source>
</evidence>
<dbReference type="EMBL" id="CP063233">
    <property type="protein sequence ID" value="QOU06174.1"/>
    <property type="molecule type" value="Genomic_DNA"/>
</dbReference>
<proteinExistence type="predicted"/>
<evidence type="ECO:0000259" key="2">
    <source>
        <dbReference type="Pfam" id="PF20178"/>
    </source>
</evidence>
<organism evidence="3 4">
    <name type="scientific">Pseudomonas fluorescens</name>
    <dbReference type="NCBI Taxonomy" id="294"/>
    <lineage>
        <taxon>Bacteria</taxon>
        <taxon>Pseudomonadati</taxon>
        <taxon>Pseudomonadota</taxon>
        <taxon>Gammaproteobacteria</taxon>
        <taxon>Pseudomonadales</taxon>
        <taxon>Pseudomonadaceae</taxon>
        <taxon>Pseudomonas</taxon>
    </lineage>
</organism>
<name>A0A7M2JB67_PSEFL</name>
<dbReference type="Pfam" id="PF20178">
    <property type="entry name" value="ToxA_N"/>
    <property type="match status" value="1"/>
</dbReference>
<reference evidence="3 4" key="1">
    <citation type="submission" date="2020-10" db="EMBL/GenBank/DDBJ databases">
        <title>Complete genome sequence of a novel Pseudomonas fluorescens strain isolated from the flower of kumarahou (Pomaderris kumeraho).</title>
        <authorList>
            <person name="Summers M.C."/>
            <person name="Nowak V."/>
            <person name="Fairhurst M.J."/>
            <person name="Owen J.G."/>
            <person name="Gerth M.L."/>
            <person name="Patrick W.M."/>
        </authorList>
    </citation>
    <scope>NUCLEOTIDE SEQUENCE [LARGE SCALE GENOMIC DNA]</scope>
    <source>
        <strain evidence="3 4">KF1</strain>
    </source>
</reference>
<feature type="region of interest" description="Disordered" evidence="1">
    <location>
        <begin position="872"/>
        <end position="891"/>
    </location>
</feature>
<gene>
    <name evidence="3" type="ORF">IM720_05500</name>
</gene>
<dbReference type="RefSeq" id="WP_193690179.1">
    <property type="nucleotide sequence ID" value="NZ_CP151816.1"/>
</dbReference>
<sequence length="891" mass="98507">MDKYIAKATEGFKTPSQSTAEIIKAELKTRWRKDIDPDNTFIVTLNYDPKQPKPRGGKVLNKISLTKAALHNVQRANKKDEHQTESEKQRSTLHTWLNRMAPLNPLSVLENKIDPLAQPQKTYEGIFIGAAPGQREVYGATNLLRETPAAFREIVWNTERSKPYTDFLNSFWPAHQSKYEQMSKASLVGAALRQFENNSLKASDTDLVMRAAGLPSNTTWERLKLDDLTPATRKDPDVEVGLLSINGFKSTDLLYITDKKPQLGDDGTPINRTLLYIPGNSSPIHTFDSHARMKTWLAEQAVDPVKREALSMHFRLRDQADRFFSEGVNQTLVGVSGWTKKNAPDAGPLERLNEFDPQQFITTEPLSGDPFVVMTQRQKERSYADAETEITTDGDVTKATLLEVLENTSKIALMMTPLAMVMPEVAIGLEVFYAAAGAVEAGVGADDLKHGKQGGADHIVFGVLNALPSVVHGASKLVTGAAEGEVVAANAAEELSPPSREIPEKPVDIKPRAEENVANRLRPSQAADISAYAIPDGERVIEGLQANAKGMHQLKDASGVDRWFIRYTDATGMPKVYEIRSDFKLRDDYVQIIDPQTRKPVMTVHSTGDGEWAPGIGPGGAREWPWKKKIPAPTQDEVLNKVPSVSSQFVEVDGTQMAGAKIFDKYVNADTKTNFTFSSEHYEQGSEIKRRLKIDWAANDGVYSVSDSERAIPSEFGAGEYAPNFIKDLHRSPYTLRVGANEIEMDFNKLKAGFENPPANLEDSFLRDNLAKFEQAVPDPELRARISEVAHQGAAASTWQELGPPLLKDNYLTSAGDRHFLIDYNPAAGDADVTISAKWKLTDTDSAELEPIKDMDISSTRTFKIRKSSGAEGDRFKIEGPSNSRLQLSVG</sequence>
<dbReference type="Proteomes" id="UP000593833">
    <property type="component" value="Chromosome"/>
</dbReference>
<accession>A0A7M2JB67</accession>
<evidence type="ECO:0000313" key="4">
    <source>
        <dbReference type="Proteomes" id="UP000593833"/>
    </source>
</evidence>
<protein>
    <recommendedName>
        <fullName evidence="2">Dermonecrotic toxin N-terminal domain-containing protein</fullName>
    </recommendedName>
</protein>
<dbReference type="InterPro" id="IPR046673">
    <property type="entry name" value="ToxA_N"/>
</dbReference>
<feature type="compositionally biased region" description="Polar residues" evidence="1">
    <location>
        <begin position="881"/>
        <end position="891"/>
    </location>
</feature>